<evidence type="ECO:0000313" key="10">
    <source>
        <dbReference type="EMBL" id="ELU13196.1"/>
    </source>
</evidence>
<dbReference type="GO" id="GO:0016485">
    <property type="term" value="P:protein processing"/>
    <property type="evidence" value="ECO:0007669"/>
    <property type="project" value="TreeGrafter"/>
</dbReference>
<dbReference type="PRINTS" id="PR00786">
    <property type="entry name" value="NEPRILYSIN"/>
</dbReference>
<dbReference type="GO" id="GO:0046872">
    <property type="term" value="F:metal ion binding"/>
    <property type="evidence" value="ECO:0007669"/>
    <property type="project" value="UniProtKB-KW"/>
</dbReference>
<sequence>VCSSPKCVQLSGEILSRMDLTVDPCDDFYEYACGGFIRSPLVPTDSSKWGTTSVMDKTNKFLVKQVQRVLRGSSNDAVNKAKLMYKSCLAVPEDAGQRLQSMLKVVGSWPIVTPGLSWSEDTWQFETALAIARKRYTQAIFWVYVSEDDRNNTFNRLNFNQATSFFPDATAFNGSKAASNRAALDSLVIRLVQLLGGDEESARAILDDLWHLDKALAEVGIIDTRLHEPFNGLPSQIKLTLIEYRADVRKRYNLMTLQELQTLIGPGLNISLFLDELFEEHIPLTETVIVRVPTMFAQLGQVLSKAKKSTLATYISMQALWDNAHFASLEFRDAIEDFKAKLAGGKNEVPRWQSCITDTVDALGFAVSALFTEDHFTTADKREVVQLLENIRESFLDSIPSLAWMDDVTKASAVEKATKVSHKVGFPDFIRSKDKLDEYYSDLVITDDHFQNQAAEFRYSSLKNLQKRGQKVDQGEWPPHTSPTVVNAFYDPQKNAMIFPAGILQKPIYHSAYPRALSYGAVGTIMGHELTHGFDTSGRRYDPDGNLFNWWGNISAREFEHRTQCLVDQYNKYELKGMKKCSLQMSGGLTLAENIADNGGLRLSYRAYQTWRTENEDTKLVGLNLGLNQMFFLGQAQTLCTVIKPSFVAHILRNDVHSPAKFRVLATMQNMEQFSEAFGCPKGSPMNPDNKCVIW</sequence>
<feature type="non-terminal residue" evidence="10">
    <location>
        <position position="695"/>
    </location>
</feature>
<evidence type="ECO:0000256" key="1">
    <source>
        <dbReference type="ARBA" id="ARBA00001947"/>
    </source>
</evidence>
<evidence type="ECO:0000256" key="2">
    <source>
        <dbReference type="ARBA" id="ARBA00007357"/>
    </source>
</evidence>
<reference evidence="12" key="1">
    <citation type="submission" date="2012-12" db="EMBL/GenBank/DDBJ databases">
        <authorList>
            <person name="Hellsten U."/>
            <person name="Grimwood J."/>
            <person name="Chapman J.A."/>
            <person name="Shapiro H."/>
            <person name="Aerts A."/>
            <person name="Otillar R.P."/>
            <person name="Terry A.Y."/>
            <person name="Boore J.L."/>
            <person name="Simakov O."/>
            <person name="Marletaz F."/>
            <person name="Cho S.-J."/>
            <person name="Edsinger-Gonzales E."/>
            <person name="Havlak P."/>
            <person name="Kuo D.-H."/>
            <person name="Larsson T."/>
            <person name="Lv J."/>
            <person name="Arendt D."/>
            <person name="Savage R."/>
            <person name="Osoegawa K."/>
            <person name="de Jong P."/>
            <person name="Lindberg D.R."/>
            <person name="Seaver E.C."/>
            <person name="Weisblat D.A."/>
            <person name="Putnam N.H."/>
            <person name="Grigoriev I.V."/>
            <person name="Rokhsar D.S."/>
        </authorList>
    </citation>
    <scope>NUCLEOTIDE SEQUENCE</scope>
    <source>
        <strain evidence="12">I ESC-2004</strain>
    </source>
</reference>
<organism evidence="10">
    <name type="scientific">Capitella teleta</name>
    <name type="common">Polychaete worm</name>
    <dbReference type="NCBI Taxonomy" id="283909"/>
    <lineage>
        <taxon>Eukaryota</taxon>
        <taxon>Metazoa</taxon>
        <taxon>Spiralia</taxon>
        <taxon>Lophotrochozoa</taxon>
        <taxon>Annelida</taxon>
        <taxon>Polychaeta</taxon>
        <taxon>Sedentaria</taxon>
        <taxon>Scolecida</taxon>
        <taxon>Capitellidae</taxon>
        <taxon>Capitella</taxon>
    </lineage>
</organism>
<reference evidence="11" key="3">
    <citation type="submission" date="2015-06" db="UniProtKB">
        <authorList>
            <consortium name="EnsemblMetazoa"/>
        </authorList>
    </citation>
    <scope>IDENTIFICATION</scope>
</reference>
<dbReference type="EMBL" id="KB295394">
    <property type="protein sequence ID" value="ELU13196.1"/>
    <property type="molecule type" value="Genomic_DNA"/>
</dbReference>
<name>R7VA50_CAPTE</name>
<dbReference type="EMBL" id="AMQN01005194">
    <property type="status" value="NOT_ANNOTATED_CDS"/>
    <property type="molecule type" value="Genomic_DNA"/>
</dbReference>
<dbReference type="Gene3D" id="1.10.1380.10">
    <property type="entry name" value="Neutral endopeptidase , domain2"/>
    <property type="match status" value="1"/>
</dbReference>
<keyword evidence="6" id="KW-0862">Zinc</keyword>
<dbReference type="HOGENOM" id="CLU_006187_8_0_1"/>
<dbReference type="InterPro" id="IPR024079">
    <property type="entry name" value="MetalloPept_cat_dom_sf"/>
</dbReference>
<dbReference type="SUPFAM" id="SSF55486">
    <property type="entry name" value="Metalloproteases ('zincins'), catalytic domain"/>
    <property type="match status" value="1"/>
</dbReference>
<dbReference type="PROSITE" id="PS51885">
    <property type="entry name" value="NEPRILYSIN"/>
    <property type="match status" value="1"/>
</dbReference>
<evidence type="ECO:0000256" key="4">
    <source>
        <dbReference type="ARBA" id="ARBA00022723"/>
    </source>
</evidence>
<dbReference type="PANTHER" id="PTHR11733:SF167">
    <property type="entry name" value="FI17812P1-RELATED"/>
    <property type="match status" value="1"/>
</dbReference>
<comment type="cofactor">
    <cofactor evidence="1">
        <name>Zn(2+)</name>
        <dbReference type="ChEBI" id="CHEBI:29105"/>
    </cofactor>
</comment>
<evidence type="ECO:0000256" key="3">
    <source>
        <dbReference type="ARBA" id="ARBA00022670"/>
    </source>
</evidence>
<dbReference type="OrthoDB" id="6475849at2759"/>
<evidence type="ECO:0000256" key="5">
    <source>
        <dbReference type="ARBA" id="ARBA00022801"/>
    </source>
</evidence>
<dbReference type="GO" id="GO:0005886">
    <property type="term" value="C:plasma membrane"/>
    <property type="evidence" value="ECO:0007669"/>
    <property type="project" value="TreeGrafter"/>
</dbReference>
<proteinExistence type="inferred from homology"/>
<dbReference type="InterPro" id="IPR018497">
    <property type="entry name" value="Peptidase_M13_C"/>
</dbReference>
<dbReference type="CDD" id="cd08662">
    <property type="entry name" value="M13"/>
    <property type="match status" value="1"/>
</dbReference>
<protein>
    <recommendedName>
        <fullName evidence="13">Endothelin-converting enzyme 1</fullName>
    </recommendedName>
</protein>
<keyword evidence="12" id="KW-1185">Reference proteome</keyword>
<dbReference type="Pfam" id="PF01431">
    <property type="entry name" value="Peptidase_M13"/>
    <property type="match status" value="1"/>
</dbReference>
<evidence type="ECO:0000256" key="6">
    <source>
        <dbReference type="ARBA" id="ARBA00022833"/>
    </source>
</evidence>
<dbReference type="PANTHER" id="PTHR11733">
    <property type="entry name" value="ZINC METALLOPROTEASE FAMILY M13 NEPRILYSIN-RELATED"/>
    <property type="match status" value="1"/>
</dbReference>
<dbReference type="Pfam" id="PF05649">
    <property type="entry name" value="Peptidase_M13_N"/>
    <property type="match status" value="1"/>
</dbReference>
<dbReference type="STRING" id="283909.R7VA50"/>
<dbReference type="Proteomes" id="UP000014760">
    <property type="component" value="Unassembled WGS sequence"/>
</dbReference>
<evidence type="ECO:0008006" key="13">
    <source>
        <dbReference type="Google" id="ProtNLM"/>
    </source>
</evidence>
<keyword evidence="3" id="KW-0645">Protease</keyword>
<accession>R7VA50</accession>
<feature type="non-terminal residue" evidence="10">
    <location>
        <position position="1"/>
    </location>
</feature>
<feature type="domain" description="Peptidase M13 N-terminal" evidence="9">
    <location>
        <begin position="24"/>
        <end position="427"/>
    </location>
</feature>
<reference evidence="10 12" key="2">
    <citation type="journal article" date="2013" name="Nature">
        <title>Insights into bilaterian evolution from three spiralian genomes.</title>
        <authorList>
            <person name="Simakov O."/>
            <person name="Marletaz F."/>
            <person name="Cho S.J."/>
            <person name="Edsinger-Gonzales E."/>
            <person name="Havlak P."/>
            <person name="Hellsten U."/>
            <person name="Kuo D.H."/>
            <person name="Larsson T."/>
            <person name="Lv J."/>
            <person name="Arendt D."/>
            <person name="Savage R."/>
            <person name="Osoegawa K."/>
            <person name="de Jong P."/>
            <person name="Grimwood J."/>
            <person name="Chapman J.A."/>
            <person name="Shapiro H."/>
            <person name="Aerts A."/>
            <person name="Otillar R.P."/>
            <person name="Terry A.Y."/>
            <person name="Boore J.L."/>
            <person name="Grigoriev I.V."/>
            <person name="Lindberg D.R."/>
            <person name="Seaver E.C."/>
            <person name="Weisblat D.A."/>
            <person name="Putnam N.H."/>
            <person name="Rokhsar D.S."/>
        </authorList>
    </citation>
    <scope>NUCLEOTIDE SEQUENCE</scope>
    <source>
        <strain evidence="10 12">I ESC-2004</strain>
    </source>
</reference>
<comment type="similarity">
    <text evidence="2">Belongs to the peptidase M13 family.</text>
</comment>
<feature type="domain" description="Peptidase M13 C-terminal" evidence="8">
    <location>
        <begin position="487"/>
        <end position="693"/>
    </location>
</feature>
<dbReference type="EnsemblMetazoa" id="CapteT82511">
    <property type="protein sequence ID" value="CapteP82511"/>
    <property type="gene ID" value="CapteG82511"/>
</dbReference>
<evidence type="ECO:0000313" key="12">
    <source>
        <dbReference type="Proteomes" id="UP000014760"/>
    </source>
</evidence>
<dbReference type="AlphaFoldDB" id="R7VA50"/>
<evidence type="ECO:0000256" key="7">
    <source>
        <dbReference type="ARBA" id="ARBA00023049"/>
    </source>
</evidence>
<dbReference type="InterPro" id="IPR042089">
    <property type="entry name" value="Peptidase_M13_dom_2"/>
</dbReference>
<evidence type="ECO:0000259" key="9">
    <source>
        <dbReference type="Pfam" id="PF05649"/>
    </source>
</evidence>
<dbReference type="InterPro" id="IPR000718">
    <property type="entry name" value="Peptidase_M13"/>
</dbReference>
<evidence type="ECO:0000259" key="8">
    <source>
        <dbReference type="Pfam" id="PF01431"/>
    </source>
</evidence>
<keyword evidence="7" id="KW-0482">Metalloprotease</keyword>
<dbReference type="GO" id="GO:0004222">
    <property type="term" value="F:metalloendopeptidase activity"/>
    <property type="evidence" value="ECO:0007669"/>
    <property type="project" value="InterPro"/>
</dbReference>
<dbReference type="InterPro" id="IPR008753">
    <property type="entry name" value="Peptidase_M13_N"/>
</dbReference>
<keyword evidence="4" id="KW-0479">Metal-binding</keyword>
<evidence type="ECO:0000313" key="11">
    <source>
        <dbReference type="EnsemblMetazoa" id="CapteP82511"/>
    </source>
</evidence>
<dbReference type="OMA" id="ANYMVWH"/>
<keyword evidence="5" id="KW-0378">Hydrolase</keyword>
<dbReference type="Gene3D" id="3.40.390.10">
    <property type="entry name" value="Collagenase (Catalytic Domain)"/>
    <property type="match status" value="1"/>
</dbReference>
<gene>
    <name evidence="10" type="ORF">CAPTEDRAFT_82511</name>
</gene>